<gene>
    <name evidence="1" type="ORF">GCM10008090_01130</name>
</gene>
<sequence length="106" mass="11363">MNQPEINVGIDTSKGQLDIGIISSNQFSCASNDGNGITSAIEKLLLTHPDRVVIEATGRLEFPFAITAYRAGLSIVIGDAAHGGYLAKSTEKLRPYQRFCTHVLSA</sequence>
<evidence type="ECO:0000313" key="1">
    <source>
        <dbReference type="EMBL" id="GGZ96672.1"/>
    </source>
</evidence>
<name>A0A918RED0_9GAMM</name>
<dbReference type="Proteomes" id="UP000614811">
    <property type="component" value="Unassembled WGS sequence"/>
</dbReference>
<protein>
    <recommendedName>
        <fullName evidence="3">Transposase</fullName>
    </recommendedName>
</protein>
<dbReference type="RefSeq" id="WP_189398063.1">
    <property type="nucleotide sequence ID" value="NZ_BMXA01000001.1"/>
</dbReference>
<organism evidence="1 2">
    <name type="scientific">Arenicella chitinivorans</name>
    <dbReference type="NCBI Taxonomy" id="1329800"/>
    <lineage>
        <taxon>Bacteria</taxon>
        <taxon>Pseudomonadati</taxon>
        <taxon>Pseudomonadota</taxon>
        <taxon>Gammaproteobacteria</taxon>
        <taxon>Arenicellales</taxon>
        <taxon>Arenicellaceae</taxon>
        <taxon>Arenicella</taxon>
    </lineage>
</organism>
<keyword evidence="2" id="KW-1185">Reference proteome</keyword>
<dbReference type="AlphaFoldDB" id="A0A918RED0"/>
<reference evidence="1" key="1">
    <citation type="journal article" date="2014" name="Int. J. Syst. Evol. Microbiol.">
        <title>Complete genome sequence of Corynebacterium casei LMG S-19264T (=DSM 44701T), isolated from a smear-ripened cheese.</title>
        <authorList>
            <consortium name="US DOE Joint Genome Institute (JGI-PGF)"/>
            <person name="Walter F."/>
            <person name="Albersmeier A."/>
            <person name="Kalinowski J."/>
            <person name="Ruckert C."/>
        </authorList>
    </citation>
    <scope>NUCLEOTIDE SEQUENCE</scope>
    <source>
        <strain evidence="1">KCTC 12711</strain>
    </source>
</reference>
<reference evidence="1" key="2">
    <citation type="submission" date="2020-09" db="EMBL/GenBank/DDBJ databases">
        <authorList>
            <person name="Sun Q."/>
            <person name="Kim S."/>
        </authorList>
    </citation>
    <scope>NUCLEOTIDE SEQUENCE</scope>
    <source>
        <strain evidence="1">KCTC 12711</strain>
    </source>
</reference>
<evidence type="ECO:0008006" key="3">
    <source>
        <dbReference type="Google" id="ProtNLM"/>
    </source>
</evidence>
<proteinExistence type="predicted"/>
<dbReference type="EMBL" id="BMXA01000001">
    <property type="protein sequence ID" value="GGZ96672.1"/>
    <property type="molecule type" value="Genomic_DNA"/>
</dbReference>
<comment type="caution">
    <text evidence="1">The sequence shown here is derived from an EMBL/GenBank/DDBJ whole genome shotgun (WGS) entry which is preliminary data.</text>
</comment>
<evidence type="ECO:0000313" key="2">
    <source>
        <dbReference type="Proteomes" id="UP000614811"/>
    </source>
</evidence>
<accession>A0A918RED0</accession>